<accession>A0A816KF36</accession>
<dbReference type="FunFam" id="3.10.20.30:FF:000015">
    <property type="entry name" value="Aldehyde oxidase 1"/>
    <property type="match status" value="1"/>
</dbReference>
<dbReference type="GO" id="GO:0005506">
    <property type="term" value="F:iron ion binding"/>
    <property type="evidence" value="ECO:0007669"/>
    <property type="project" value="InterPro"/>
</dbReference>
<gene>
    <name evidence="5" type="ORF">DARMORV10_C02P38900.1</name>
</gene>
<name>A0A816KF36_BRANA</name>
<dbReference type="PROSITE" id="PS00197">
    <property type="entry name" value="2FE2S_FER_1"/>
    <property type="match status" value="1"/>
</dbReference>
<evidence type="ECO:0000256" key="2">
    <source>
        <dbReference type="ARBA" id="ARBA00023014"/>
    </source>
</evidence>
<keyword evidence="2" id="KW-0411">Iron-sulfur</keyword>
<evidence type="ECO:0000259" key="4">
    <source>
        <dbReference type="PROSITE" id="PS51085"/>
    </source>
</evidence>
<dbReference type="PANTHER" id="PTHR45444:SF3">
    <property type="entry name" value="XANTHINE DEHYDROGENASE"/>
    <property type="match status" value="1"/>
</dbReference>
<dbReference type="InterPro" id="IPR012675">
    <property type="entry name" value="Beta-grasp_dom_sf"/>
</dbReference>
<dbReference type="GO" id="GO:0051537">
    <property type="term" value="F:2 iron, 2 sulfur cluster binding"/>
    <property type="evidence" value="ECO:0007669"/>
    <property type="project" value="UniProtKB-KW"/>
</dbReference>
<sequence length="145" mass="15779">MGSLKKEGEMEQMGDEFMEAILYVNGVRKVLPDGLAHMTLLEYLRGLGLTGTKLGCGEGGCGACTVMVSNYDRTSNKCVFLLITLNCMHYAVNACLAPLYSVEGMHVISIEGVGHRKHGLHPLQTPAETSCLCLWNFVVETKHCA</sequence>
<dbReference type="GO" id="GO:0016491">
    <property type="term" value="F:oxidoreductase activity"/>
    <property type="evidence" value="ECO:0007669"/>
    <property type="project" value="InterPro"/>
</dbReference>
<dbReference type="InterPro" id="IPR036010">
    <property type="entry name" value="2Fe-2S_ferredoxin-like_sf"/>
</dbReference>
<dbReference type="SMR" id="A0A816KF36"/>
<dbReference type="InterPro" id="IPR006058">
    <property type="entry name" value="2Fe2S_fd_BS"/>
</dbReference>
<keyword evidence="1" id="KW-0001">2Fe-2S</keyword>
<dbReference type="PROSITE" id="PS51085">
    <property type="entry name" value="2FE2S_FER_2"/>
    <property type="match status" value="1"/>
</dbReference>
<protein>
    <submittedName>
        <fullName evidence="5">(rape) hypothetical protein</fullName>
    </submittedName>
</protein>
<evidence type="ECO:0000313" key="5">
    <source>
        <dbReference type="EMBL" id="CAF1916110.1"/>
    </source>
</evidence>
<evidence type="ECO:0000256" key="3">
    <source>
        <dbReference type="ARBA" id="ARBA00034078"/>
    </source>
</evidence>
<dbReference type="PANTHER" id="PTHR45444">
    <property type="entry name" value="XANTHINE DEHYDROGENASE"/>
    <property type="match status" value="1"/>
</dbReference>
<dbReference type="Proteomes" id="UP001295469">
    <property type="component" value="Chromosome C02"/>
</dbReference>
<keyword evidence="1" id="KW-0479">Metal-binding</keyword>
<organism evidence="5">
    <name type="scientific">Brassica napus</name>
    <name type="common">Rape</name>
    <dbReference type="NCBI Taxonomy" id="3708"/>
    <lineage>
        <taxon>Eukaryota</taxon>
        <taxon>Viridiplantae</taxon>
        <taxon>Streptophyta</taxon>
        <taxon>Embryophyta</taxon>
        <taxon>Tracheophyta</taxon>
        <taxon>Spermatophyta</taxon>
        <taxon>Magnoliopsida</taxon>
        <taxon>eudicotyledons</taxon>
        <taxon>Gunneridae</taxon>
        <taxon>Pentapetalae</taxon>
        <taxon>rosids</taxon>
        <taxon>malvids</taxon>
        <taxon>Brassicales</taxon>
        <taxon>Brassicaceae</taxon>
        <taxon>Brassiceae</taxon>
        <taxon>Brassica</taxon>
    </lineage>
</organism>
<comment type="cofactor">
    <cofactor evidence="3">
        <name>[2Fe-2S] cluster</name>
        <dbReference type="ChEBI" id="CHEBI:190135"/>
    </cofactor>
</comment>
<dbReference type="AlphaFoldDB" id="A0A816KF36"/>
<dbReference type="Gene3D" id="3.10.20.30">
    <property type="match status" value="1"/>
</dbReference>
<keyword evidence="1" id="KW-0408">Iron</keyword>
<dbReference type="SUPFAM" id="SSF54292">
    <property type="entry name" value="2Fe-2S ferredoxin-like"/>
    <property type="match status" value="1"/>
</dbReference>
<dbReference type="EMBL" id="HG994366">
    <property type="protein sequence ID" value="CAF1916110.1"/>
    <property type="molecule type" value="Genomic_DNA"/>
</dbReference>
<dbReference type="InterPro" id="IPR016208">
    <property type="entry name" value="Ald_Oxase/xanthine_DH-like"/>
</dbReference>
<proteinExistence type="predicted"/>
<dbReference type="InterPro" id="IPR001041">
    <property type="entry name" value="2Fe-2S_ferredoxin-type"/>
</dbReference>
<feature type="domain" description="2Fe-2S ferredoxin-type" evidence="4">
    <location>
        <begin position="18"/>
        <end position="113"/>
    </location>
</feature>
<reference evidence="5" key="1">
    <citation type="submission" date="2021-01" db="EMBL/GenBank/DDBJ databases">
        <authorList>
            <consortium name="Genoscope - CEA"/>
            <person name="William W."/>
        </authorList>
    </citation>
    <scope>NUCLEOTIDE SEQUENCE</scope>
</reference>
<evidence type="ECO:0000256" key="1">
    <source>
        <dbReference type="ARBA" id="ARBA00022714"/>
    </source>
</evidence>
<dbReference type="Pfam" id="PF00111">
    <property type="entry name" value="Fer2"/>
    <property type="match status" value="1"/>
</dbReference>